<protein>
    <submittedName>
        <fullName evidence="2">Uncharacterized protein</fullName>
    </submittedName>
</protein>
<organism evidence="2 3">
    <name type="scientific">Limnoglobus roseus</name>
    <dbReference type="NCBI Taxonomy" id="2598579"/>
    <lineage>
        <taxon>Bacteria</taxon>
        <taxon>Pseudomonadati</taxon>
        <taxon>Planctomycetota</taxon>
        <taxon>Planctomycetia</taxon>
        <taxon>Gemmatales</taxon>
        <taxon>Gemmataceae</taxon>
        <taxon>Limnoglobus</taxon>
    </lineage>
</organism>
<feature type="region of interest" description="Disordered" evidence="1">
    <location>
        <begin position="297"/>
        <end position="359"/>
    </location>
</feature>
<keyword evidence="3" id="KW-1185">Reference proteome</keyword>
<feature type="compositionally biased region" description="Basic residues" evidence="1">
    <location>
        <begin position="140"/>
        <end position="149"/>
    </location>
</feature>
<feature type="region of interest" description="Disordered" evidence="1">
    <location>
        <begin position="50"/>
        <end position="225"/>
    </location>
</feature>
<feature type="compositionally biased region" description="Low complexity" evidence="1">
    <location>
        <begin position="188"/>
        <end position="207"/>
    </location>
</feature>
<dbReference type="AlphaFoldDB" id="A0A5C1AQH3"/>
<evidence type="ECO:0000313" key="2">
    <source>
        <dbReference type="EMBL" id="QEL20865.1"/>
    </source>
</evidence>
<feature type="compositionally biased region" description="Low complexity" evidence="1">
    <location>
        <begin position="159"/>
        <end position="180"/>
    </location>
</feature>
<dbReference type="EMBL" id="CP042425">
    <property type="protein sequence ID" value="QEL20865.1"/>
    <property type="molecule type" value="Genomic_DNA"/>
</dbReference>
<dbReference type="KEGG" id="lrs:PX52LOC_07986"/>
<name>A0A5C1AQH3_9BACT</name>
<reference evidence="3" key="1">
    <citation type="submission" date="2019-08" db="EMBL/GenBank/DDBJ databases">
        <title>Limnoglobus roseus gen. nov., sp. nov., a novel freshwater planctomycete with a giant genome from the family Gemmataceae.</title>
        <authorList>
            <person name="Kulichevskaya I.S."/>
            <person name="Naumoff D.G."/>
            <person name="Miroshnikov K."/>
            <person name="Ivanova A."/>
            <person name="Philippov D.A."/>
            <person name="Hakobyan A."/>
            <person name="Rijpstra I.C."/>
            <person name="Sinninghe Damste J.S."/>
            <person name="Liesack W."/>
            <person name="Dedysh S.N."/>
        </authorList>
    </citation>
    <scope>NUCLEOTIDE SEQUENCE [LARGE SCALE GENOMIC DNA]</scope>
    <source>
        <strain evidence="3">PX52</strain>
    </source>
</reference>
<gene>
    <name evidence="2" type="ORF">PX52LOC_07986</name>
</gene>
<sequence length="359" mass="38244">MIVRVSARRFFCPNPGCERAIFCERLPGFASPHARLTTRLAAWHRAIGETAGGEAGPRSAPVGRSVPHAGQRRHHPPTGGRWNGRTRTGVPVGRDRRLRPPQGACVRHHPDRPGAVPCRRSVRRPGWRGCQGVVTGAPGHRSRHPRPRVGVREGGRGRGPVAPAEEPAGGCRAAVRAVRGGRPGGPDAGPAATVPTPSPDPVGSGVPIAPPPAAADAPGRPPRVENHRRAHELHGQGHSHRQIARHLRLSRAVARRYLRTAQYTDGRAGRVHPTRPDGFAAYVVNRRLAAAGLRRVRANAAPPSPPARRRGGRCRTSSSAGRAVGWRARPVGPATTAGGPPSTWPRSSSRWPVGHPLSR</sequence>
<accession>A0A5C1AQH3</accession>
<evidence type="ECO:0000256" key="1">
    <source>
        <dbReference type="SAM" id="MobiDB-lite"/>
    </source>
</evidence>
<evidence type="ECO:0000313" key="3">
    <source>
        <dbReference type="Proteomes" id="UP000324974"/>
    </source>
</evidence>
<feature type="compositionally biased region" description="Low complexity" evidence="1">
    <location>
        <begin position="78"/>
        <end position="89"/>
    </location>
</feature>
<feature type="compositionally biased region" description="Low complexity" evidence="1">
    <location>
        <begin position="314"/>
        <end position="352"/>
    </location>
</feature>
<proteinExistence type="predicted"/>
<dbReference type="Proteomes" id="UP000324974">
    <property type="component" value="Chromosome"/>
</dbReference>